<gene>
    <name evidence="3" type="ORF">AKJ56_00055</name>
</gene>
<dbReference type="PATRIC" id="fig|1698285.3.peg.10"/>
<evidence type="ECO:0000313" key="3">
    <source>
        <dbReference type="EMBL" id="KXB08842.1"/>
    </source>
</evidence>
<comment type="caution">
    <text evidence="3">The sequence shown here is derived from an EMBL/GenBank/DDBJ whole genome shotgun (WGS) entry which is preliminary data.</text>
</comment>
<accession>A0A133VQX5</accession>
<dbReference type="EMBL" id="LHYJ01000001">
    <property type="protein sequence ID" value="KXB08842.1"/>
    <property type="molecule type" value="Genomic_DNA"/>
</dbReference>
<name>A0A133VQX5_9EURY</name>
<dbReference type="HAMAP" id="MF_00291_B">
    <property type="entry name" value="Ribosomal_uS2_B"/>
    <property type="match status" value="1"/>
</dbReference>
<dbReference type="Proteomes" id="UP000070175">
    <property type="component" value="Unassembled WGS sequence"/>
</dbReference>
<comment type="similarity">
    <text evidence="1">Belongs to the universal ribosomal protein uS2 family.</text>
</comment>
<keyword evidence="3" id="KW-0687">Ribonucleoprotein</keyword>
<dbReference type="Pfam" id="PF00318">
    <property type="entry name" value="Ribosomal_S2"/>
    <property type="match status" value="1"/>
</dbReference>
<dbReference type="GO" id="GO:0006412">
    <property type="term" value="P:translation"/>
    <property type="evidence" value="ECO:0007669"/>
    <property type="project" value="InterPro"/>
</dbReference>
<proteinExistence type="inferred from homology"/>
<dbReference type="InterPro" id="IPR023591">
    <property type="entry name" value="Ribosomal_uS2_flav_dom_sf"/>
</dbReference>
<dbReference type="GO" id="GO:0003735">
    <property type="term" value="F:structural constituent of ribosome"/>
    <property type="evidence" value="ECO:0007669"/>
    <property type="project" value="InterPro"/>
</dbReference>
<dbReference type="PANTHER" id="PTHR12534">
    <property type="entry name" value="30S RIBOSOMAL PROTEIN S2 PROKARYOTIC AND ORGANELLAR"/>
    <property type="match status" value="1"/>
</dbReference>
<organism evidence="3 4">
    <name type="scientific">candidate division MSBL1 archaeon SCGC-AAA382N08</name>
    <dbReference type="NCBI Taxonomy" id="1698285"/>
    <lineage>
        <taxon>Archaea</taxon>
        <taxon>Methanobacteriati</taxon>
        <taxon>Methanobacteriota</taxon>
        <taxon>candidate division MSBL1</taxon>
    </lineage>
</organism>
<dbReference type="Gene3D" id="1.10.287.610">
    <property type="entry name" value="Helix hairpin bin"/>
    <property type="match status" value="1"/>
</dbReference>
<dbReference type="AlphaFoldDB" id="A0A133VQX5"/>
<dbReference type="PRINTS" id="PR00395">
    <property type="entry name" value="RIBOSOMALS2"/>
</dbReference>
<feature type="coiled-coil region" evidence="2">
    <location>
        <begin position="135"/>
        <end position="162"/>
    </location>
</feature>
<evidence type="ECO:0000256" key="2">
    <source>
        <dbReference type="SAM" id="Coils"/>
    </source>
</evidence>
<dbReference type="InterPro" id="IPR005706">
    <property type="entry name" value="Ribosomal_uS2_bac/mit/plastid"/>
</dbReference>
<dbReference type="InterPro" id="IPR001865">
    <property type="entry name" value="Ribosomal_uS2"/>
</dbReference>
<sequence>MAEQNDNLNVELDPEQMVQQGVHFGHSPSKLHPEMERYLYGIRNTINIIDLEQTAEKLKQALSFIKQLKEEDRTLLVVGTKIQVQDLTEEFAKQGGFPYVNERWIGGTFTNFDNISERIEYLKELEQKREEGEFEKYTKKEKADKEEEIEKLQRKFGGLKSLNGLPDAVLVLHMRKDDLAVREAQKKGVKIIGIADTNVDPTQADYPIPANDDAITSVQYILDKIEEVV</sequence>
<keyword evidence="3" id="KW-0689">Ribosomal protein</keyword>
<dbReference type="SUPFAM" id="SSF52313">
    <property type="entry name" value="Ribosomal protein S2"/>
    <property type="match status" value="1"/>
</dbReference>
<dbReference type="Gene3D" id="3.40.50.10490">
    <property type="entry name" value="Glucose-6-phosphate isomerase like protein, domain 1"/>
    <property type="match status" value="1"/>
</dbReference>
<dbReference type="CDD" id="cd01425">
    <property type="entry name" value="RPS2"/>
    <property type="match status" value="1"/>
</dbReference>
<evidence type="ECO:0000313" key="4">
    <source>
        <dbReference type="Proteomes" id="UP000070175"/>
    </source>
</evidence>
<keyword evidence="4" id="KW-1185">Reference proteome</keyword>
<protein>
    <submittedName>
        <fullName evidence="3">30S ribosomal protein S2</fullName>
    </submittedName>
</protein>
<dbReference type="NCBIfam" id="TIGR01011">
    <property type="entry name" value="rpsB_bact"/>
    <property type="match status" value="1"/>
</dbReference>
<evidence type="ECO:0000256" key="1">
    <source>
        <dbReference type="ARBA" id="ARBA00006242"/>
    </source>
</evidence>
<dbReference type="PANTHER" id="PTHR12534:SF0">
    <property type="entry name" value="SMALL RIBOSOMAL SUBUNIT PROTEIN US2M"/>
    <property type="match status" value="1"/>
</dbReference>
<dbReference type="GO" id="GO:0015935">
    <property type="term" value="C:small ribosomal subunit"/>
    <property type="evidence" value="ECO:0007669"/>
    <property type="project" value="InterPro"/>
</dbReference>
<reference evidence="3 4" key="1">
    <citation type="journal article" date="2016" name="Sci. Rep.">
        <title>Metabolic traits of an uncultured archaeal lineage -MSBL1- from brine pools of the Red Sea.</title>
        <authorList>
            <person name="Mwirichia R."/>
            <person name="Alam I."/>
            <person name="Rashid M."/>
            <person name="Vinu M."/>
            <person name="Ba-Alawi W."/>
            <person name="Anthony Kamau A."/>
            <person name="Kamanda Ngugi D."/>
            <person name="Goker M."/>
            <person name="Klenk H.P."/>
            <person name="Bajic V."/>
            <person name="Stingl U."/>
        </authorList>
    </citation>
    <scope>NUCLEOTIDE SEQUENCE [LARGE SCALE GENOMIC DNA]</scope>
    <source>
        <strain evidence="3">SCGC-AAA382N08</strain>
    </source>
</reference>
<keyword evidence="2" id="KW-0175">Coiled coil</keyword>